<evidence type="ECO:0000313" key="2">
    <source>
        <dbReference type="EMBL" id="AID21744.1"/>
    </source>
</evidence>
<dbReference type="AlphaFoldDB" id="A0A068CIY2"/>
<organism evidence="2">
    <name type="scientific">Aeromonas hydrophila</name>
    <dbReference type="NCBI Taxonomy" id="644"/>
    <lineage>
        <taxon>Bacteria</taxon>
        <taxon>Pseudomonadati</taxon>
        <taxon>Pseudomonadota</taxon>
        <taxon>Gammaproteobacteria</taxon>
        <taxon>Aeromonadales</taxon>
        <taxon>Aeromonadaceae</taxon>
        <taxon>Aeromonas</taxon>
    </lineage>
</organism>
<reference evidence="2" key="1">
    <citation type="journal article" date="2014" name="MBio">
        <title>An Asian origin of virulent Aeromonas hydrophila responsible for disease epidemics in United States-farmed catfish.</title>
        <authorList>
            <person name="Hossain M.J."/>
            <person name="Sun D."/>
            <person name="McGarey D.J."/>
            <person name="Wrenn S."/>
            <person name="Alexander L.M."/>
            <person name="Martino M.E."/>
            <person name="Xing Y."/>
            <person name="Terhune J.S."/>
            <person name="Liles M.R."/>
        </authorList>
    </citation>
    <scope>NUCLEOTIDE SEQUENCE</scope>
    <source>
        <strain evidence="2">S04-690</strain>
        <strain evidence="3">ZC1</strain>
    </source>
</reference>
<protein>
    <submittedName>
        <fullName evidence="2">Integrase catalytic region</fullName>
    </submittedName>
</protein>
<accession>A0A068CIY2</accession>
<proteinExistence type="predicted"/>
<name>A0A068CIY2_AERHY</name>
<evidence type="ECO:0000313" key="3">
    <source>
        <dbReference type="EMBL" id="AID21758.1"/>
    </source>
</evidence>
<dbReference type="EMBL" id="KF724900">
    <property type="protein sequence ID" value="AID21744.1"/>
    <property type="molecule type" value="Genomic_DNA"/>
</dbReference>
<gene>
    <name evidence="2" type="primary">insA</name>
</gene>
<dbReference type="AntiFam" id="ANF00009">
    <property type="entry name" value="Shadow ORF (opposite transposase protein)"/>
</dbReference>
<sequence>MDAPGWRPLLLHGAKQGLADQPGGHSLSHRITHYFTGKHILEACQIEPALVGSDIGDITGPDFVGFGGRKNLAKDIYRHRQGMGGMGRRLEFTLLFARQPHFAAQPPNPVTPGVKSFSGQLGLQS</sequence>
<evidence type="ECO:0000256" key="1">
    <source>
        <dbReference type="SAM" id="MobiDB-lite"/>
    </source>
</evidence>
<feature type="region of interest" description="Disordered" evidence="1">
    <location>
        <begin position="104"/>
        <end position="125"/>
    </location>
</feature>
<dbReference type="EMBL" id="KF724901">
    <property type="protein sequence ID" value="AID21758.1"/>
    <property type="molecule type" value="Genomic_DNA"/>
</dbReference>